<sequence>MLSSTDLSNRYFTWLQKSISFEQLNQTTTRIDVPFLDSFSDELVIYAIQKDNGQLILTDDGWTLDNLAGEAVFIAHPSKEKTQLHQRLRAYGIVCEDNELKITTTLETFAQRMHLLLQTIVFVNDWATLSRSTSTKTTTD</sequence>
<protein>
    <recommendedName>
        <fullName evidence="1">DUF1828 domain-containing protein</fullName>
    </recommendedName>
</protein>
<dbReference type="KEGG" id="lpd:AYR62_05515"/>
<accession>A0A1B2J0J4</accession>
<evidence type="ECO:0000259" key="1">
    <source>
        <dbReference type="Pfam" id="PF08861"/>
    </source>
</evidence>
<dbReference type="OrthoDB" id="2214599at2"/>
<dbReference type="STRING" id="240427.AYR62_05515"/>
<reference evidence="2 3" key="1">
    <citation type="submission" date="2016-03" db="EMBL/GenBank/DDBJ databases">
        <title>Pediococcus and Lactobacillus from brewery environment - whole genome sequencing and assembly.</title>
        <authorList>
            <person name="Behr J."/>
            <person name="Geissler A.J."/>
            <person name="Vogel R.F."/>
        </authorList>
    </citation>
    <scope>NUCLEOTIDE SEQUENCE [LARGE SCALE GENOMIC DNA]</scope>
    <source>
        <strain evidence="2 3">TMW 1.1995</strain>
    </source>
</reference>
<dbReference type="Proteomes" id="UP000093267">
    <property type="component" value="Chromosome"/>
</dbReference>
<organism evidence="2 3">
    <name type="scientific">Secundilactobacillus paracollinoides</name>
    <dbReference type="NCBI Taxonomy" id="240427"/>
    <lineage>
        <taxon>Bacteria</taxon>
        <taxon>Bacillati</taxon>
        <taxon>Bacillota</taxon>
        <taxon>Bacilli</taxon>
        <taxon>Lactobacillales</taxon>
        <taxon>Lactobacillaceae</taxon>
        <taxon>Secundilactobacillus</taxon>
    </lineage>
</organism>
<feature type="domain" description="DUF1828" evidence="1">
    <location>
        <begin position="34"/>
        <end position="123"/>
    </location>
</feature>
<dbReference type="AlphaFoldDB" id="A0A1B2J0J4"/>
<dbReference type="InterPro" id="IPR014960">
    <property type="entry name" value="DUF1828"/>
</dbReference>
<keyword evidence="3" id="KW-1185">Reference proteome</keyword>
<dbReference type="EMBL" id="CP014924">
    <property type="protein sequence ID" value="ANZ67864.1"/>
    <property type="molecule type" value="Genomic_DNA"/>
</dbReference>
<evidence type="ECO:0000313" key="2">
    <source>
        <dbReference type="EMBL" id="ANZ67864.1"/>
    </source>
</evidence>
<gene>
    <name evidence="2" type="ORF">AYR63_12425</name>
</gene>
<proteinExistence type="predicted"/>
<dbReference type="Pfam" id="PF08861">
    <property type="entry name" value="DUF1828"/>
    <property type="match status" value="1"/>
</dbReference>
<name>A0A1B2J0J4_9LACO</name>
<dbReference type="RefSeq" id="WP_054710970.1">
    <property type="nucleotide sequence ID" value="NZ_CP014915.1"/>
</dbReference>
<evidence type="ECO:0000313" key="3">
    <source>
        <dbReference type="Proteomes" id="UP000093267"/>
    </source>
</evidence>